<keyword evidence="3 5" id="KW-0863">Zinc-finger</keyword>
<dbReference type="PANTHER" id="PTHR23057">
    <property type="entry name" value="JUXTAPOSED WITH ANOTHER ZINC FINGER PROTEIN 1"/>
    <property type="match status" value="1"/>
</dbReference>
<name>U4L5A0_PYROM</name>
<evidence type="ECO:0000256" key="6">
    <source>
        <dbReference type="SAM" id="MobiDB-lite"/>
    </source>
</evidence>
<dbReference type="InterPro" id="IPR036236">
    <property type="entry name" value="Znf_C2H2_sf"/>
</dbReference>
<evidence type="ECO:0000256" key="1">
    <source>
        <dbReference type="ARBA" id="ARBA00022723"/>
    </source>
</evidence>
<evidence type="ECO:0000256" key="4">
    <source>
        <dbReference type="ARBA" id="ARBA00022833"/>
    </source>
</evidence>
<dbReference type="PANTHER" id="PTHR23057:SF0">
    <property type="entry name" value="JUXTAPOSED WITH ANOTHER ZINC FINGER PROTEIN 1"/>
    <property type="match status" value="1"/>
</dbReference>
<keyword evidence="4" id="KW-0862">Zinc</keyword>
<feature type="compositionally biased region" description="Low complexity" evidence="6">
    <location>
        <begin position="505"/>
        <end position="515"/>
    </location>
</feature>
<evidence type="ECO:0000256" key="5">
    <source>
        <dbReference type="PROSITE-ProRule" id="PRU00042"/>
    </source>
</evidence>
<dbReference type="SUPFAM" id="SSF57667">
    <property type="entry name" value="beta-beta-alpha zinc fingers"/>
    <property type="match status" value="1"/>
</dbReference>
<dbReference type="OrthoDB" id="3269380at2759"/>
<dbReference type="SMART" id="SM00355">
    <property type="entry name" value="ZnF_C2H2"/>
    <property type="match status" value="3"/>
</dbReference>
<keyword evidence="9" id="KW-1185">Reference proteome</keyword>
<feature type="domain" description="C2H2-type" evidence="7">
    <location>
        <begin position="411"/>
        <end position="441"/>
    </location>
</feature>
<protein>
    <submittedName>
        <fullName evidence="8">Similar to Zinc finger protein SFP1 acc. no. P32432</fullName>
    </submittedName>
</protein>
<gene>
    <name evidence="8" type="ORF">PCON_10912</name>
</gene>
<dbReference type="OMA" id="STVQDMD"/>
<keyword evidence="2" id="KW-0677">Repeat</keyword>
<dbReference type="EMBL" id="HF935605">
    <property type="protein sequence ID" value="CCX11318.1"/>
    <property type="molecule type" value="Genomic_DNA"/>
</dbReference>
<evidence type="ECO:0000256" key="2">
    <source>
        <dbReference type="ARBA" id="ARBA00022737"/>
    </source>
</evidence>
<dbReference type="InterPro" id="IPR013087">
    <property type="entry name" value="Znf_C2H2_type"/>
</dbReference>
<feature type="region of interest" description="Disordered" evidence="6">
    <location>
        <begin position="491"/>
        <end position="515"/>
    </location>
</feature>
<dbReference type="PROSITE" id="PS50157">
    <property type="entry name" value="ZINC_FINGER_C2H2_2"/>
    <property type="match status" value="2"/>
</dbReference>
<keyword evidence="1" id="KW-0479">Metal-binding</keyword>
<sequence length="535" mass="58125">MPAPIDMPSRPTQAQPIKSNLTSQLRAAGAGMASGSMGMGMSMMGESYGARPGSITHSNGIPMSNNRFRRESMVQGELARSLLGNGGVSWGGVSVGSWLKDDIIMTGTSPFTLNSPSYHSSSYLPKLEAEFCRDFSCCGLRLPSLHDLLRHYEEHHATQMPLGNENNPEGHGGRETRQPSRPPPQAGGSMIGGMGGIQFEMMRQQQIRQRQIAEEMEKIQDELPEGEIAGDMEMDDEEMTPPPTNPLPNLNTPQAHLAQTQYAHQIQPVSFHTTPVLSNNQIAHNNPVGHFSPDSSVPGTPLATDNIDYSTFPQTLSGFMQNQHVTQQPNFHYGDGNAQEFSLDLCIDEPAKRLFSPGGVNATNIYTQNQLQQFMNAGNNDLAKKLGVPDLGLGQAPTMPAALMQAEDKPFKCPVIGCEKAYKNQNGLKYHKAHGHTNQQLHDNSDGTFSIVNPETSTPYPGTLGMEKEKPYRCEYCGKRYKNLNGLKYHRSHSTHPNSTGLPAQTPTTPQQQPIPGGVVAVAGGIGENNGMGMP</sequence>
<feature type="domain" description="C2H2-type" evidence="7">
    <location>
        <begin position="472"/>
        <end position="501"/>
    </location>
</feature>
<dbReference type="Gene3D" id="3.30.160.60">
    <property type="entry name" value="Classic Zinc Finger"/>
    <property type="match status" value="2"/>
</dbReference>
<accession>U4L5A0</accession>
<dbReference type="STRING" id="1076935.U4L5A0"/>
<organism evidence="8 9">
    <name type="scientific">Pyronema omphalodes (strain CBS 100304)</name>
    <name type="common">Pyronema confluens</name>
    <dbReference type="NCBI Taxonomy" id="1076935"/>
    <lineage>
        <taxon>Eukaryota</taxon>
        <taxon>Fungi</taxon>
        <taxon>Dikarya</taxon>
        <taxon>Ascomycota</taxon>
        <taxon>Pezizomycotina</taxon>
        <taxon>Pezizomycetes</taxon>
        <taxon>Pezizales</taxon>
        <taxon>Pyronemataceae</taxon>
        <taxon>Pyronema</taxon>
    </lineage>
</organism>
<proteinExistence type="predicted"/>
<dbReference type="eggNOG" id="KOG4124">
    <property type="taxonomic scope" value="Eukaryota"/>
</dbReference>
<dbReference type="GO" id="GO:0008270">
    <property type="term" value="F:zinc ion binding"/>
    <property type="evidence" value="ECO:0007669"/>
    <property type="project" value="UniProtKB-KW"/>
</dbReference>
<dbReference type="Proteomes" id="UP000018144">
    <property type="component" value="Unassembled WGS sequence"/>
</dbReference>
<evidence type="ECO:0000313" key="8">
    <source>
        <dbReference type="EMBL" id="CCX11318.1"/>
    </source>
</evidence>
<dbReference type="AlphaFoldDB" id="U4L5A0"/>
<dbReference type="GO" id="GO:0005634">
    <property type="term" value="C:nucleus"/>
    <property type="evidence" value="ECO:0007669"/>
    <property type="project" value="TreeGrafter"/>
</dbReference>
<evidence type="ECO:0000256" key="3">
    <source>
        <dbReference type="ARBA" id="ARBA00022771"/>
    </source>
</evidence>
<feature type="region of interest" description="Disordered" evidence="6">
    <location>
        <begin position="157"/>
        <end position="194"/>
    </location>
</feature>
<evidence type="ECO:0000313" key="9">
    <source>
        <dbReference type="Proteomes" id="UP000018144"/>
    </source>
</evidence>
<reference evidence="8 9" key="1">
    <citation type="journal article" date="2013" name="PLoS Genet.">
        <title>The genome and development-dependent transcriptomes of Pyronema confluens: a window into fungal evolution.</title>
        <authorList>
            <person name="Traeger S."/>
            <person name="Altegoer F."/>
            <person name="Freitag M."/>
            <person name="Gabaldon T."/>
            <person name="Kempken F."/>
            <person name="Kumar A."/>
            <person name="Marcet-Houben M."/>
            <person name="Poggeler S."/>
            <person name="Stajich J.E."/>
            <person name="Nowrousian M."/>
        </authorList>
    </citation>
    <scope>NUCLEOTIDE SEQUENCE [LARGE SCALE GENOMIC DNA]</scope>
    <source>
        <strain evidence="9">CBS 100304</strain>
        <tissue evidence="8">Vegetative mycelium</tissue>
    </source>
</reference>
<dbReference type="InterPro" id="IPR051580">
    <property type="entry name" value="ZnF-Chromatin_assoc"/>
</dbReference>
<evidence type="ECO:0000259" key="7">
    <source>
        <dbReference type="PROSITE" id="PS50157"/>
    </source>
</evidence>
<dbReference type="PROSITE" id="PS00028">
    <property type="entry name" value="ZINC_FINGER_C2H2_1"/>
    <property type="match status" value="2"/>
</dbReference>